<dbReference type="SUPFAM" id="SSF52218">
    <property type="entry name" value="Flavoproteins"/>
    <property type="match status" value="1"/>
</dbReference>
<keyword evidence="2" id="KW-1185">Reference proteome</keyword>
<accession>A0ABV1DW88</accession>
<proteinExistence type="predicted"/>
<gene>
    <name evidence="1" type="ORF">WMO26_00690</name>
</gene>
<organism evidence="1 2">
    <name type="scientific">Solibaculum intestinale</name>
    <dbReference type="NCBI Taxonomy" id="3133165"/>
    <lineage>
        <taxon>Bacteria</taxon>
        <taxon>Bacillati</taxon>
        <taxon>Bacillota</taxon>
        <taxon>Clostridia</taxon>
        <taxon>Eubacteriales</taxon>
        <taxon>Oscillospiraceae</taxon>
        <taxon>Solibaculum</taxon>
    </lineage>
</organism>
<protein>
    <recommendedName>
        <fullName evidence="3">Flavodoxin-like domain-containing protein</fullName>
    </recommendedName>
</protein>
<dbReference type="EMBL" id="JBBMFD010000001">
    <property type="protein sequence ID" value="MEQ2439338.1"/>
    <property type="molecule type" value="Genomic_DNA"/>
</dbReference>
<evidence type="ECO:0000313" key="2">
    <source>
        <dbReference type="Proteomes" id="UP001489509"/>
    </source>
</evidence>
<evidence type="ECO:0000313" key="1">
    <source>
        <dbReference type="EMBL" id="MEQ2439338.1"/>
    </source>
</evidence>
<comment type="caution">
    <text evidence="1">The sequence shown here is derived from an EMBL/GenBank/DDBJ whole genome shotgun (WGS) entry which is preliminary data.</text>
</comment>
<dbReference type="Proteomes" id="UP001489509">
    <property type="component" value="Unassembled WGS sequence"/>
</dbReference>
<dbReference type="RefSeq" id="WP_349217613.1">
    <property type="nucleotide sequence ID" value="NZ_JBBMFD010000001.1"/>
</dbReference>
<name>A0ABV1DW88_9FIRM</name>
<reference evidence="1 2" key="1">
    <citation type="submission" date="2024-03" db="EMBL/GenBank/DDBJ databases">
        <title>Human intestinal bacterial collection.</title>
        <authorList>
            <person name="Pauvert C."/>
            <person name="Hitch T.C.A."/>
            <person name="Clavel T."/>
        </authorList>
    </citation>
    <scope>NUCLEOTIDE SEQUENCE [LARGE SCALE GENOMIC DNA]</scope>
    <source>
        <strain evidence="1 2">CLA-JM-H44</strain>
    </source>
</reference>
<dbReference type="Gene3D" id="3.40.50.360">
    <property type="match status" value="1"/>
</dbReference>
<sequence length="143" mass="15440">MKYKMRILHYSKSGNAGSLAQAITEDQKAKCDKIPPAYPCENEKLVIIGVDADKKSPEKPLADFCATLTPARAKNVAFFAIGGSCNEMIEELKNIVKATGTNVLEEAFTVQAKSSLFKKAKLSDEDLKAGVAWASKTVDSLLA</sequence>
<evidence type="ECO:0008006" key="3">
    <source>
        <dbReference type="Google" id="ProtNLM"/>
    </source>
</evidence>
<dbReference type="InterPro" id="IPR029039">
    <property type="entry name" value="Flavoprotein-like_sf"/>
</dbReference>